<dbReference type="PANTHER" id="PTHR12941">
    <property type="entry name" value="ER MEMBRANE PROTEIN COMPLEX"/>
    <property type="match status" value="1"/>
</dbReference>
<dbReference type="InterPro" id="IPR005366">
    <property type="entry name" value="EMC8/9"/>
</dbReference>
<keyword evidence="2" id="KW-1185">Reference proteome</keyword>
<evidence type="ECO:0008006" key="3">
    <source>
        <dbReference type="Google" id="ProtNLM"/>
    </source>
</evidence>
<comment type="caution">
    <text evidence="1">The sequence shown here is derived from an EMBL/GenBank/DDBJ whole genome shotgun (WGS) entry which is preliminary data.</text>
</comment>
<sequence length="211" mass="23177">MSKITLSPLSQVKMALHSARHGFSPTHGILIGHRSANSIHVTDALPVCHEVPTRPLVNTSLRMADIYLSDKKEEILGWYTANATGGDEPNVPALRVVGSMADQSGDEMIVVLVAVEGDRPLCTVFERGSGKTFTQKVDSSRMECKDAPVRDVVNRGIRGMSNFSSEYGEKGLAIYDYADHVSSYEKREDLDLRNWIENKAVADFVARAAAR</sequence>
<protein>
    <recommendedName>
        <fullName evidence="3">MPN domain-containing protein</fullName>
    </recommendedName>
</protein>
<proteinExistence type="predicted"/>
<name>A0ABD3PD59_9STRA</name>
<accession>A0ABD3PD59</accession>
<organism evidence="1 2">
    <name type="scientific">Cyclotella atomus</name>
    <dbReference type="NCBI Taxonomy" id="382360"/>
    <lineage>
        <taxon>Eukaryota</taxon>
        <taxon>Sar</taxon>
        <taxon>Stramenopiles</taxon>
        <taxon>Ochrophyta</taxon>
        <taxon>Bacillariophyta</taxon>
        <taxon>Coscinodiscophyceae</taxon>
        <taxon>Thalassiosirophycidae</taxon>
        <taxon>Stephanodiscales</taxon>
        <taxon>Stephanodiscaceae</taxon>
        <taxon>Cyclotella</taxon>
    </lineage>
</organism>
<dbReference type="Proteomes" id="UP001530400">
    <property type="component" value="Unassembled WGS sequence"/>
</dbReference>
<evidence type="ECO:0000313" key="1">
    <source>
        <dbReference type="EMBL" id="KAL3786065.1"/>
    </source>
</evidence>
<dbReference type="AlphaFoldDB" id="A0ABD3PD59"/>
<dbReference type="PANTHER" id="PTHR12941:SF10">
    <property type="entry name" value="ER MEMBRANE PROTEIN COMPLEX SUBUNIT 8_9 HOMOLOG"/>
    <property type="match status" value="1"/>
</dbReference>
<dbReference type="EMBL" id="JALLPJ020000667">
    <property type="protein sequence ID" value="KAL3786065.1"/>
    <property type="molecule type" value="Genomic_DNA"/>
</dbReference>
<evidence type="ECO:0000313" key="2">
    <source>
        <dbReference type="Proteomes" id="UP001530400"/>
    </source>
</evidence>
<reference evidence="1 2" key="1">
    <citation type="submission" date="2024-10" db="EMBL/GenBank/DDBJ databases">
        <title>Updated reference genomes for cyclostephanoid diatoms.</title>
        <authorList>
            <person name="Roberts W.R."/>
            <person name="Alverson A.J."/>
        </authorList>
    </citation>
    <scope>NUCLEOTIDE SEQUENCE [LARGE SCALE GENOMIC DNA]</scope>
    <source>
        <strain evidence="1 2">AJA010-31</strain>
    </source>
</reference>
<dbReference type="Gene3D" id="3.40.140.10">
    <property type="entry name" value="Cytidine Deaminase, domain 2"/>
    <property type="match status" value="1"/>
</dbReference>
<gene>
    <name evidence="1" type="ORF">ACHAWO_007254</name>
</gene>
<dbReference type="Pfam" id="PF03665">
    <property type="entry name" value="UPF0172"/>
    <property type="match status" value="1"/>
</dbReference>